<gene>
    <name evidence="1" type="ORF">EYF80_017611</name>
</gene>
<evidence type="ECO:0000313" key="1">
    <source>
        <dbReference type="EMBL" id="TNN72183.1"/>
    </source>
</evidence>
<evidence type="ECO:0000313" key="2">
    <source>
        <dbReference type="Proteomes" id="UP000314294"/>
    </source>
</evidence>
<accession>A0A4Z2I4M0</accession>
<comment type="caution">
    <text evidence="1">The sequence shown here is derived from an EMBL/GenBank/DDBJ whole genome shotgun (WGS) entry which is preliminary data.</text>
</comment>
<sequence length="108" mass="12016">MLERRKSPRLLLGGRITNAAKPRWAVMELPAEVYQDPEFSKKLEAAVLMFCGCRLCGLEGPCVSQTAGDCGELHTMGSLELGLCSGGSSPFFMIFFSFDLRFWNQIFT</sequence>
<name>A0A4Z2I4M0_9TELE</name>
<dbReference type="AlphaFoldDB" id="A0A4Z2I4M0"/>
<dbReference type="EMBL" id="SRLO01000141">
    <property type="protein sequence ID" value="TNN72183.1"/>
    <property type="molecule type" value="Genomic_DNA"/>
</dbReference>
<dbReference type="Proteomes" id="UP000314294">
    <property type="component" value="Unassembled WGS sequence"/>
</dbReference>
<reference evidence="1 2" key="1">
    <citation type="submission" date="2019-03" db="EMBL/GenBank/DDBJ databases">
        <title>First draft genome of Liparis tanakae, snailfish: a comprehensive survey of snailfish specific genes.</title>
        <authorList>
            <person name="Kim W."/>
            <person name="Song I."/>
            <person name="Jeong J.-H."/>
            <person name="Kim D."/>
            <person name="Kim S."/>
            <person name="Ryu S."/>
            <person name="Song J.Y."/>
            <person name="Lee S.K."/>
        </authorList>
    </citation>
    <scope>NUCLEOTIDE SEQUENCE [LARGE SCALE GENOMIC DNA]</scope>
    <source>
        <tissue evidence="1">Muscle</tissue>
    </source>
</reference>
<organism evidence="1 2">
    <name type="scientific">Liparis tanakae</name>
    <name type="common">Tanaka's snailfish</name>
    <dbReference type="NCBI Taxonomy" id="230148"/>
    <lineage>
        <taxon>Eukaryota</taxon>
        <taxon>Metazoa</taxon>
        <taxon>Chordata</taxon>
        <taxon>Craniata</taxon>
        <taxon>Vertebrata</taxon>
        <taxon>Euteleostomi</taxon>
        <taxon>Actinopterygii</taxon>
        <taxon>Neopterygii</taxon>
        <taxon>Teleostei</taxon>
        <taxon>Neoteleostei</taxon>
        <taxon>Acanthomorphata</taxon>
        <taxon>Eupercaria</taxon>
        <taxon>Perciformes</taxon>
        <taxon>Cottioidei</taxon>
        <taxon>Cottales</taxon>
        <taxon>Liparidae</taxon>
        <taxon>Liparis</taxon>
    </lineage>
</organism>
<keyword evidence="2" id="KW-1185">Reference proteome</keyword>
<protein>
    <submittedName>
        <fullName evidence="1">Uncharacterized protein</fullName>
    </submittedName>
</protein>
<proteinExistence type="predicted"/>